<dbReference type="GeneID" id="8301085"/>
<protein>
    <submittedName>
        <fullName evidence="2">Uncharacterized protein</fullName>
    </submittedName>
</protein>
<organism evidence="2 3">
    <name type="scientific">Candida tropicalis (strain ATCC MYA-3404 / T1)</name>
    <name type="common">Yeast</name>
    <dbReference type="NCBI Taxonomy" id="294747"/>
    <lineage>
        <taxon>Eukaryota</taxon>
        <taxon>Fungi</taxon>
        <taxon>Dikarya</taxon>
        <taxon>Ascomycota</taxon>
        <taxon>Saccharomycotina</taxon>
        <taxon>Pichiomycetes</taxon>
        <taxon>Debaryomycetaceae</taxon>
        <taxon>Candida/Lodderomyces clade</taxon>
        <taxon>Candida</taxon>
    </lineage>
</organism>
<evidence type="ECO:0000313" key="2">
    <source>
        <dbReference type="EMBL" id="EER31772.1"/>
    </source>
</evidence>
<feature type="compositionally biased region" description="Acidic residues" evidence="1">
    <location>
        <begin position="90"/>
        <end position="119"/>
    </location>
</feature>
<keyword evidence="3" id="KW-1185">Reference proteome</keyword>
<proteinExistence type="predicted"/>
<dbReference type="EMBL" id="GG692400">
    <property type="protein sequence ID" value="EER31772.1"/>
    <property type="molecule type" value="Genomic_DNA"/>
</dbReference>
<dbReference type="Proteomes" id="UP000002037">
    <property type="component" value="Unassembled WGS sequence"/>
</dbReference>
<dbReference type="HOGENOM" id="CLU_052376_0_0_1"/>
<gene>
    <name evidence="2" type="ORF">CTRG_04555</name>
</gene>
<dbReference type="RefSeq" id="XP_002550257.1">
    <property type="nucleotide sequence ID" value="XM_002550211.1"/>
</dbReference>
<name>C5MER2_CANTT</name>
<feature type="compositionally biased region" description="Low complexity" evidence="1">
    <location>
        <begin position="19"/>
        <end position="36"/>
    </location>
</feature>
<feature type="region of interest" description="Disordered" evidence="1">
    <location>
        <begin position="82"/>
        <end position="126"/>
    </location>
</feature>
<evidence type="ECO:0000313" key="3">
    <source>
        <dbReference type="Proteomes" id="UP000002037"/>
    </source>
</evidence>
<dbReference type="KEGG" id="ctp:CTRG_04555"/>
<dbReference type="VEuPathDB" id="FungiDB:CTRG_04555"/>
<feature type="region of interest" description="Disordered" evidence="1">
    <location>
        <begin position="16"/>
        <end position="39"/>
    </location>
</feature>
<accession>C5MER2</accession>
<reference evidence="2 3" key="1">
    <citation type="journal article" date="2009" name="Nature">
        <title>Evolution of pathogenicity and sexual reproduction in eight Candida genomes.</title>
        <authorList>
            <person name="Butler G."/>
            <person name="Rasmussen M.D."/>
            <person name="Lin M.F."/>
            <person name="Santos M.A."/>
            <person name="Sakthikumar S."/>
            <person name="Munro C.A."/>
            <person name="Rheinbay E."/>
            <person name="Grabherr M."/>
            <person name="Forche A."/>
            <person name="Reedy J.L."/>
            <person name="Agrafioti I."/>
            <person name="Arnaud M.B."/>
            <person name="Bates S."/>
            <person name="Brown A.J."/>
            <person name="Brunke S."/>
            <person name="Costanzo M.C."/>
            <person name="Fitzpatrick D.A."/>
            <person name="de Groot P.W."/>
            <person name="Harris D."/>
            <person name="Hoyer L.L."/>
            <person name="Hube B."/>
            <person name="Klis F.M."/>
            <person name="Kodira C."/>
            <person name="Lennard N."/>
            <person name="Logue M.E."/>
            <person name="Martin R."/>
            <person name="Neiman A.M."/>
            <person name="Nikolaou E."/>
            <person name="Quail M.A."/>
            <person name="Quinn J."/>
            <person name="Santos M.C."/>
            <person name="Schmitzberger F.F."/>
            <person name="Sherlock G."/>
            <person name="Shah P."/>
            <person name="Silverstein K.A."/>
            <person name="Skrzypek M.S."/>
            <person name="Soll D."/>
            <person name="Staggs R."/>
            <person name="Stansfield I."/>
            <person name="Stumpf M.P."/>
            <person name="Sudbery P.E."/>
            <person name="Srikantha T."/>
            <person name="Zeng Q."/>
            <person name="Berman J."/>
            <person name="Berriman M."/>
            <person name="Heitman J."/>
            <person name="Gow N.A."/>
            <person name="Lorenz M.C."/>
            <person name="Birren B.W."/>
            <person name="Kellis M."/>
            <person name="Cuomo C.A."/>
        </authorList>
    </citation>
    <scope>NUCLEOTIDE SEQUENCE [LARGE SCALE GENOMIC DNA]</scope>
    <source>
        <strain evidence="3">ATCC MYA-3404 / T1</strain>
    </source>
</reference>
<dbReference type="OrthoDB" id="4078735at2759"/>
<dbReference type="AlphaFoldDB" id="C5MER2"/>
<sequence length="308" mass="35794">MPPIPNLRLFNTTTMNHAQQQQQSHHQQQQQKQQRQTFDATSSILSDYDELEILDEQSSYVLFNPKSAQTKSDILSLTNTSKDEYKSDTEAESDVYEEDEDDEEEEEEEDDEEEEEDDELNRTDVIDRDNLSNKINSWYSSNVVTSNHHLLDEKVASWELDEDETEQLQQQSRPTVSSLEESKTILKEFYGDDLFKYLDQEDIAKFKRFHKMTDIKNYLLNKNDNNSSILDQLLYRVLLLKERKQCDLLLHRKFNIGTTDYINYLTKDKIPQNTYVEPVTFSDTTGGGSSLIMCGGVGYGGSTSWNDI</sequence>
<evidence type="ECO:0000256" key="1">
    <source>
        <dbReference type="SAM" id="MobiDB-lite"/>
    </source>
</evidence>
<dbReference type="eggNOG" id="ENOG502TGMD">
    <property type="taxonomic scope" value="Eukaryota"/>
</dbReference>